<accession>A0A0D1IMI9</accession>
<dbReference type="RefSeq" id="WP_032726633.1">
    <property type="nucleotide sequence ID" value="NZ_CAJNQI010000006.1"/>
</dbReference>
<proteinExistence type="predicted"/>
<dbReference type="EMBL" id="CP120576">
    <property type="protein sequence ID" value="WEY84509.1"/>
    <property type="molecule type" value="Genomic_DNA"/>
</dbReference>
<evidence type="ECO:0000313" key="4">
    <source>
        <dbReference type="EMBL" id="WEY84509.1"/>
    </source>
</evidence>
<feature type="transmembrane region" description="Helical" evidence="1">
    <location>
        <begin position="12"/>
        <end position="34"/>
    </location>
</feature>
<gene>
    <name evidence="3" type="ORF">B4122_3013</name>
    <name evidence="4" type="ORF">P5633_19970</name>
    <name evidence="2" type="ORF">SC09_Contig25orf00098</name>
</gene>
<organism evidence="2 5">
    <name type="scientific">Bacillus subtilis</name>
    <dbReference type="NCBI Taxonomy" id="1423"/>
    <lineage>
        <taxon>Bacteria</taxon>
        <taxon>Bacillati</taxon>
        <taxon>Bacillota</taxon>
        <taxon>Bacilli</taxon>
        <taxon>Bacillales</taxon>
        <taxon>Bacillaceae</taxon>
        <taxon>Bacillus</taxon>
    </lineage>
</organism>
<sequence length="71" mass="8279">MKNTWNTYKKKIFLILYLLPMIGMTLGISAVPDMTLKQKLILLVIMYVMSGLFIFFVYLAINKIIKSIFND</sequence>
<keyword evidence="1" id="KW-0472">Membrane</keyword>
<dbReference type="PATRIC" id="fig|1423.173.peg.2501"/>
<evidence type="ECO:0000313" key="6">
    <source>
        <dbReference type="Proteomes" id="UP000076442"/>
    </source>
</evidence>
<evidence type="ECO:0000313" key="3">
    <source>
        <dbReference type="EMBL" id="KZD90934.1"/>
    </source>
</evidence>
<dbReference type="Proteomes" id="UP000032247">
    <property type="component" value="Unassembled WGS sequence"/>
</dbReference>
<reference evidence="3 6" key="2">
    <citation type="submission" date="2015-09" db="EMBL/GenBank/DDBJ databases">
        <title>Spore heat resistance.</title>
        <authorList>
            <person name="Boekhorst J."/>
            <person name="Berendsen E.M."/>
            <person name="Wells-Bennik M.H."/>
            <person name="Kuipers O.P."/>
        </authorList>
    </citation>
    <scope>NUCLEOTIDE SEQUENCE [LARGE SCALE GENOMIC DNA]</scope>
    <source>
        <strain evidence="3 6">B4122</strain>
    </source>
</reference>
<keyword evidence="1" id="KW-0812">Transmembrane</keyword>
<reference evidence="2 5" key="1">
    <citation type="submission" date="2014-12" db="EMBL/GenBank/DDBJ databases">
        <title>Comparative genome analysis of Bacillus coagulans HM-08, Clostridium butyricum HM-68, Bacillus subtilis HM-66 and Bacillus licheniformis BL-09.</title>
        <authorList>
            <person name="Zhang H."/>
        </authorList>
    </citation>
    <scope>NUCLEOTIDE SEQUENCE [LARGE SCALE GENOMIC DNA]</scope>
    <source>
        <strain evidence="2 5">HM-66</strain>
    </source>
</reference>
<evidence type="ECO:0000313" key="5">
    <source>
        <dbReference type="Proteomes" id="UP000032247"/>
    </source>
</evidence>
<dbReference type="Proteomes" id="UP000076442">
    <property type="component" value="Unassembled WGS sequence"/>
</dbReference>
<dbReference type="AlphaFoldDB" id="A0A0D1IMI9"/>
<dbReference type="EMBL" id="JXBC01000004">
    <property type="protein sequence ID" value="KIU10393.1"/>
    <property type="molecule type" value="Genomic_DNA"/>
</dbReference>
<evidence type="ECO:0000256" key="1">
    <source>
        <dbReference type="SAM" id="Phobius"/>
    </source>
</evidence>
<protein>
    <submittedName>
        <fullName evidence="2">Uncharacterized protein</fullName>
    </submittedName>
</protein>
<feature type="transmembrane region" description="Helical" evidence="1">
    <location>
        <begin position="40"/>
        <end position="61"/>
    </location>
</feature>
<name>A0A0D1IMI9_BACIU</name>
<evidence type="ECO:0000313" key="2">
    <source>
        <dbReference type="EMBL" id="KIU10393.1"/>
    </source>
</evidence>
<reference evidence="4" key="3">
    <citation type="submission" date="2023-03" db="EMBL/GenBank/DDBJ databases">
        <title>Complete genome sequences of 52 Bacillus and Priestia strains isolated from West-African fermentations and 26 reference strains from the DSMZ collection.</title>
        <authorList>
            <person name="Wiedenbein E.S."/>
            <person name="Canoy T.S."/>
            <person name="Hui Y."/>
            <person name="Parkouda C."/>
            <person name="Dawende C."/>
            <person name="Ametefe E."/>
            <person name="Jespersen L."/>
            <person name="Nielsen D.S."/>
        </authorList>
    </citation>
    <scope>NUCLEOTIDE SEQUENCE</scope>
    <source>
        <strain evidence="4">PRO56</strain>
    </source>
</reference>
<keyword evidence="1" id="KW-1133">Transmembrane helix</keyword>
<dbReference type="EMBL" id="LJZV01000014">
    <property type="protein sequence ID" value="KZD90934.1"/>
    <property type="molecule type" value="Genomic_DNA"/>
</dbReference>
<dbReference type="Proteomes" id="UP001214898">
    <property type="component" value="Chromosome"/>
</dbReference>